<feature type="compositionally biased region" description="Low complexity" evidence="1">
    <location>
        <begin position="449"/>
        <end position="460"/>
    </location>
</feature>
<sequence>MEDYWSTNPLIETQIFSKTMSRNRFRQILTYIHFANNANTPTNGNRLFKIQYLIDYFSKKIEENFNLSQNICIDEGMIPWRGRLNFNTYNPSKIIKYGILIRMLCDSATRYILSFKLYCGVGQSLNTTIMELLRRSFGKWHHFYMDNLYNSVVLAKELLFKQIRVCGTIRRDRELPDSLKNAKLKRSETLFKRQEEILLQLWQTLKNRVVRMISTIHNAEFVDSGKICRKTGRAIQKPGCIFDYNQHMKGVDRADQYLSYYPIFRKTLKWFKKVALYLFNCGLLNAFKVYRHMNESCGKTREFRDFLLRVARYWIQHRDIEGNFTNPTTSTHHHQDPLHRLSGNLKHHQLITISPTNIRKRRRCHICYSHRKRKTTRFMCKTYKFFQPKKCLQIVRTAKCFFQNIAGHWRRFIAQTCGCISVKRLDTDRLTEKLETEPDPAMEIPCDIGGSETSESGSDSARGGKSSGTGRHPGGSSRDSCKATTGDPSQPVQHMLGSV</sequence>
<keyword evidence="3" id="KW-1185">Reference proteome</keyword>
<dbReference type="RefSeq" id="XP_015189652.1">
    <property type="nucleotide sequence ID" value="XM_015334166.1"/>
</dbReference>
<dbReference type="InterPro" id="IPR029526">
    <property type="entry name" value="PGBD"/>
</dbReference>
<feature type="domain" description="PiggyBac transposable element-derived protein" evidence="2">
    <location>
        <begin position="2"/>
        <end position="287"/>
    </location>
</feature>
<evidence type="ECO:0000313" key="3">
    <source>
        <dbReference type="Proteomes" id="UP000694924"/>
    </source>
</evidence>
<evidence type="ECO:0000256" key="1">
    <source>
        <dbReference type="SAM" id="MobiDB-lite"/>
    </source>
</evidence>
<dbReference type="Proteomes" id="UP000694924">
    <property type="component" value="Unplaced"/>
</dbReference>
<proteinExistence type="predicted"/>
<feature type="compositionally biased region" description="Polar residues" evidence="1">
    <location>
        <begin position="482"/>
        <end position="492"/>
    </location>
</feature>
<evidence type="ECO:0000313" key="4">
    <source>
        <dbReference type="RefSeq" id="XP_015189652.1"/>
    </source>
</evidence>
<protein>
    <submittedName>
        <fullName evidence="4">PiggyBac transposable element-derived protein 4-like</fullName>
    </submittedName>
</protein>
<accession>A0ABM1JB14</accession>
<dbReference type="PANTHER" id="PTHR46599:SF3">
    <property type="entry name" value="PIGGYBAC TRANSPOSABLE ELEMENT-DERIVED PROTEIN 4"/>
    <property type="match status" value="1"/>
</dbReference>
<organism evidence="3 4">
    <name type="scientific">Polistes dominula</name>
    <name type="common">European paper wasp</name>
    <name type="synonym">Vespa dominula</name>
    <dbReference type="NCBI Taxonomy" id="743375"/>
    <lineage>
        <taxon>Eukaryota</taxon>
        <taxon>Metazoa</taxon>
        <taxon>Ecdysozoa</taxon>
        <taxon>Arthropoda</taxon>
        <taxon>Hexapoda</taxon>
        <taxon>Insecta</taxon>
        <taxon>Pterygota</taxon>
        <taxon>Neoptera</taxon>
        <taxon>Endopterygota</taxon>
        <taxon>Hymenoptera</taxon>
        <taxon>Apocrita</taxon>
        <taxon>Aculeata</taxon>
        <taxon>Vespoidea</taxon>
        <taxon>Vespidae</taxon>
        <taxon>Polistinae</taxon>
        <taxon>Polistini</taxon>
        <taxon>Polistes</taxon>
    </lineage>
</organism>
<gene>
    <name evidence="4" type="primary">LOC107073476</name>
</gene>
<evidence type="ECO:0000259" key="2">
    <source>
        <dbReference type="Pfam" id="PF13843"/>
    </source>
</evidence>
<feature type="region of interest" description="Disordered" evidence="1">
    <location>
        <begin position="440"/>
        <end position="499"/>
    </location>
</feature>
<reference evidence="4" key="1">
    <citation type="submission" date="2025-08" db="UniProtKB">
        <authorList>
            <consortium name="RefSeq"/>
        </authorList>
    </citation>
    <scope>IDENTIFICATION</scope>
    <source>
        <tissue evidence="4">Whole body</tissue>
    </source>
</reference>
<name>A0ABM1JB14_POLDO</name>
<dbReference type="PANTHER" id="PTHR46599">
    <property type="entry name" value="PIGGYBAC TRANSPOSABLE ELEMENT-DERIVED PROTEIN 4"/>
    <property type="match status" value="1"/>
</dbReference>
<dbReference type="GeneID" id="107073476"/>
<dbReference type="Pfam" id="PF13843">
    <property type="entry name" value="DDE_Tnp_1_7"/>
    <property type="match status" value="1"/>
</dbReference>